<evidence type="ECO:0000313" key="9">
    <source>
        <dbReference type="EMBL" id="SHG92313.1"/>
    </source>
</evidence>
<feature type="compositionally biased region" description="Polar residues" evidence="6">
    <location>
        <begin position="9"/>
        <end position="24"/>
    </location>
</feature>
<keyword evidence="4 7" id="KW-1133">Transmembrane helix</keyword>
<dbReference type="EMBL" id="FQWZ01000004">
    <property type="protein sequence ID" value="SHG92313.1"/>
    <property type="molecule type" value="Genomic_DNA"/>
</dbReference>
<evidence type="ECO:0000256" key="1">
    <source>
        <dbReference type="ARBA" id="ARBA00004651"/>
    </source>
</evidence>
<evidence type="ECO:0000256" key="3">
    <source>
        <dbReference type="ARBA" id="ARBA00022692"/>
    </source>
</evidence>
<dbReference type="GO" id="GO:0005886">
    <property type="term" value="C:plasma membrane"/>
    <property type="evidence" value="ECO:0007669"/>
    <property type="project" value="UniProtKB-SubCell"/>
</dbReference>
<keyword evidence="3 7" id="KW-0812">Transmembrane</keyword>
<evidence type="ECO:0000313" key="10">
    <source>
        <dbReference type="Proteomes" id="UP000199758"/>
    </source>
</evidence>
<dbReference type="InterPro" id="IPR051791">
    <property type="entry name" value="Pra-immunoreactive"/>
</dbReference>
<dbReference type="InterPro" id="IPR010432">
    <property type="entry name" value="RDD"/>
</dbReference>
<organism evidence="9 10">
    <name type="scientific">Hydrocarboniphaga daqingensis</name>
    <dbReference type="NCBI Taxonomy" id="490188"/>
    <lineage>
        <taxon>Bacteria</taxon>
        <taxon>Pseudomonadati</taxon>
        <taxon>Pseudomonadota</taxon>
        <taxon>Gammaproteobacteria</taxon>
        <taxon>Nevskiales</taxon>
        <taxon>Nevskiaceae</taxon>
        <taxon>Hydrocarboniphaga</taxon>
    </lineage>
</organism>
<dbReference type="STRING" id="490188.SAMN04488068_1835"/>
<feature type="domain" description="RDD" evidence="8">
    <location>
        <begin position="310"/>
        <end position="388"/>
    </location>
</feature>
<evidence type="ECO:0000259" key="8">
    <source>
        <dbReference type="Pfam" id="PF06271"/>
    </source>
</evidence>
<comment type="subcellular location">
    <subcellularLocation>
        <location evidence="1">Cell membrane</location>
        <topology evidence="1">Multi-pass membrane protein</topology>
    </subcellularLocation>
</comment>
<feature type="transmembrane region" description="Helical" evidence="7">
    <location>
        <begin position="137"/>
        <end position="155"/>
    </location>
</feature>
<keyword evidence="2" id="KW-1003">Cell membrane</keyword>
<feature type="compositionally biased region" description="Low complexity" evidence="6">
    <location>
        <begin position="260"/>
        <end position="281"/>
    </location>
</feature>
<dbReference type="AlphaFoldDB" id="A0A1M5NTN1"/>
<keyword evidence="10" id="KW-1185">Reference proteome</keyword>
<evidence type="ECO:0000256" key="7">
    <source>
        <dbReference type="SAM" id="Phobius"/>
    </source>
</evidence>
<feature type="transmembrane region" description="Helical" evidence="7">
    <location>
        <begin position="358"/>
        <end position="377"/>
    </location>
</feature>
<sequence length="413" mass="43577">METEHKETPSTFSVDAATPKSSTRAMAETGTDPTQPRHDLHPAWERAPTDREAYAAPAHDPRDIITPHAFRIAPSLLGLPLATPRQRAIAIGIDGVLVFMLAKTGGILLAVVAAVFASGWLKNRHQPRSRIGRGLGASARLLLALMIFALVVALVQPLWDRYLGDDHDAQTKDDAGELNMSGGTGLAFGASAIALQACDTADCRTAAVAAMGATLSDARGSRADKLKLMLEQIDDATADPAERSVLLVAAGEALDNDAAAAAAPDASTSDPAATAAASATPLEDPAAADRDGETEYSLLRQLLGMLDDLGLSFGWAAVYFTVFTTLWAGQTPGKKLVGIRVVHLSGRPLSYWSSFSRYGGYAAGLTTGLLGFLQVYWDPNRQAIQDQLSFTAVIRDVDLSHLQPAPTTPSPDA</sequence>
<keyword evidence="5 7" id="KW-0472">Membrane</keyword>
<evidence type="ECO:0000256" key="4">
    <source>
        <dbReference type="ARBA" id="ARBA00022989"/>
    </source>
</evidence>
<reference evidence="9 10" key="1">
    <citation type="submission" date="2016-11" db="EMBL/GenBank/DDBJ databases">
        <authorList>
            <person name="Jaros S."/>
            <person name="Januszkiewicz K."/>
            <person name="Wedrychowicz H."/>
        </authorList>
    </citation>
    <scope>NUCLEOTIDE SEQUENCE [LARGE SCALE GENOMIC DNA]</scope>
    <source>
        <strain evidence="9 10">CGMCC 1.7049</strain>
    </source>
</reference>
<feature type="transmembrane region" description="Helical" evidence="7">
    <location>
        <begin position="309"/>
        <end position="328"/>
    </location>
</feature>
<name>A0A1M5NTN1_9GAMM</name>
<feature type="transmembrane region" description="Helical" evidence="7">
    <location>
        <begin position="95"/>
        <end position="117"/>
    </location>
</feature>
<gene>
    <name evidence="9" type="ORF">SAMN04488068_1835</name>
</gene>
<dbReference type="Proteomes" id="UP000199758">
    <property type="component" value="Unassembled WGS sequence"/>
</dbReference>
<accession>A0A1M5NTN1</accession>
<evidence type="ECO:0000256" key="6">
    <source>
        <dbReference type="SAM" id="MobiDB-lite"/>
    </source>
</evidence>
<dbReference type="Pfam" id="PF06271">
    <property type="entry name" value="RDD"/>
    <property type="match status" value="1"/>
</dbReference>
<feature type="region of interest" description="Disordered" evidence="6">
    <location>
        <begin position="1"/>
        <end position="42"/>
    </location>
</feature>
<dbReference type="PANTHER" id="PTHR36115:SF6">
    <property type="entry name" value="PROLINE-RICH ANTIGEN HOMOLOG"/>
    <property type="match status" value="1"/>
</dbReference>
<evidence type="ECO:0000256" key="5">
    <source>
        <dbReference type="ARBA" id="ARBA00023136"/>
    </source>
</evidence>
<protein>
    <submittedName>
        <fullName evidence="9">RDD family protein</fullName>
    </submittedName>
</protein>
<feature type="region of interest" description="Disordered" evidence="6">
    <location>
        <begin position="260"/>
        <end position="290"/>
    </location>
</feature>
<proteinExistence type="predicted"/>
<evidence type="ECO:0000256" key="2">
    <source>
        <dbReference type="ARBA" id="ARBA00022475"/>
    </source>
</evidence>
<dbReference type="PANTHER" id="PTHR36115">
    <property type="entry name" value="PROLINE-RICH ANTIGEN HOMOLOG-RELATED"/>
    <property type="match status" value="1"/>
</dbReference>